<sequence>MAEPTQEDTRQLQETLDENPLQADDTASIADSSFGGSDSSSYYTSINSSIRNYKYVIEVSLTSNGRRYHAFREGAYLVPNDDDEQDRMDLGHHIYRLLLGGKLYLAPIKEPQRVLDLGTGTGIWAMEFADEFPSAQVLGTDLSPIQPTWTPPNCVFEVDDFESPWLYKQPFDYIHARELGGCVSSDKHFFGEAFKHLKPGGYLEMQAVYTDFKSDDGTKDKAENAVVWMKHMVDGTAKFGKPLDCAIGWKKAMEDAGFEDVQQQVYKCPIGQWPKDPKLKEIGKYQAAQESQVITSYTPAVFSRVLGWQDDEIQVFMAKVKKDITSPSIHLYLPVYFIWGRKPE</sequence>
<dbReference type="Proteomes" id="UP001065298">
    <property type="component" value="Chromosome 3"/>
</dbReference>
<organism evidence="1 2">
    <name type="scientific">Fusarium keratoplasticum</name>
    <dbReference type="NCBI Taxonomy" id="1328300"/>
    <lineage>
        <taxon>Eukaryota</taxon>
        <taxon>Fungi</taxon>
        <taxon>Dikarya</taxon>
        <taxon>Ascomycota</taxon>
        <taxon>Pezizomycotina</taxon>
        <taxon>Sordariomycetes</taxon>
        <taxon>Hypocreomycetidae</taxon>
        <taxon>Hypocreales</taxon>
        <taxon>Nectriaceae</taxon>
        <taxon>Fusarium</taxon>
        <taxon>Fusarium solani species complex</taxon>
    </lineage>
</organism>
<keyword evidence="2" id="KW-1185">Reference proteome</keyword>
<evidence type="ECO:0000313" key="2">
    <source>
        <dbReference type="Proteomes" id="UP001065298"/>
    </source>
</evidence>
<dbReference type="EMBL" id="CM046505">
    <property type="protein sequence ID" value="KAI8675720.1"/>
    <property type="molecule type" value="Genomic_DNA"/>
</dbReference>
<gene>
    <name evidence="1" type="ORF">NCS57_00474000</name>
</gene>
<comment type="caution">
    <text evidence="1">The sequence shown here is derived from an EMBL/GenBank/DDBJ whole genome shotgun (WGS) entry which is preliminary data.</text>
</comment>
<reference evidence="1" key="1">
    <citation type="submission" date="2022-06" db="EMBL/GenBank/DDBJ databases">
        <title>Fusarium solani species complex genomes reveal bases of compartmentalisation and animal pathogenesis.</title>
        <authorList>
            <person name="Tsai I.J."/>
        </authorList>
    </citation>
    <scope>NUCLEOTIDE SEQUENCE</scope>
    <source>
        <strain evidence="1">Fu6.1</strain>
    </source>
</reference>
<protein>
    <submittedName>
        <fullName evidence="1">Uncharacterized protein</fullName>
    </submittedName>
</protein>
<name>A0ACC0R9G6_9HYPO</name>
<evidence type="ECO:0000313" key="1">
    <source>
        <dbReference type="EMBL" id="KAI8675720.1"/>
    </source>
</evidence>
<accession>A0ACC0R9G6</accession>
<proteinExistence type="predicted"/>